<protein>
    <submittedName>
        <fullName evidence="1">5966_t:CDS:1</fullName>
    </submittedName>
</protein>
<feature type="non-terminal residue" evidence="1">
    <location>
        <position position="466"/>
    </location>
</feature>
<comment type="caution">
    <text evidence="1">The sequence shown here is derived from an EMBL/GenBank/DDBJ whole genome shotgun (WGS) entry which is preliminary data.</text>
</comment>
<dbReference type="EMBL" id="CAJVQC010003396">
    <property type="protein sequence ID" value="CAG8526164.1"/>
    <property type="molecule type" value="Genomic_DNA"/>
</dbReference>
<proteinExistence type="predicted"/>
<reference evidence="1" key="1">
    <citation type="submission" date="2021-06" db="EMBL/GenBank/DDBJ databases">
        <authorList>
            <person name="Kallberg Y."/>
            <person name="Tangrot J."/>
            <person name="Rosling A."/>
        </authorList>
    </citation>
    <scope>NUCLEOTIDE SEQUENCE</scope>
    <source>
        <strain evidence="1">MA461A</strain>
    </source>
</reference>
<organism evidence="1 2">
    <name type="scientific">Racocetra persica</name>
    <dbReference type="NCBI Taxonomy" id="160502"/>
    <lineage>
        <taxon>Eukaryota</taxon>
        <taxon>Fungi</taxon>
        <taxon>Fungi incertae sedis</taxon>
        <taxon>Mucoromycota</taxon>
        <taxon>Glomeromycotina</taxon>
        <taxon>Glomeromycetes</taxon>
        <taxon>Diversisporales</taxon>
        <taxon>Gigasporaceae</taxon>
        <taxon>Racocetra</taxon>
    </lineage>
</organism>
<accession>A0ACA9LEZ6</accession>
<sequence>MKESDLYKRYIQKTTENLQEFGSMLSKNSVPFWSPRYMGHMNMDTTLPSIIGYVTTMLFNPNNVAVEASPFTTLEEQNVGRDLSKMLGYNTKLTQEPVAWGHITCDGSVANLESVWYTHQCYSFFNEKSRNLKFYPLSLHLAIRPSAPLNHIAEKFHIELCNGKQKLFKDCNTWEILNLKTRTILDLPERLYKEHYISKEYLESVMYNYTIQTVGKDFLEKQFEISKPILYFVGITKHYSWPKSAAVTGIGSGEIGSENFKNIPVDDEARIDPVELDKLLNECLNKQQAVYAVVAIIGSTEHGAVDPLDKVVKLRKKYEEKGLTFVIHADAAWGGYFASMLHPSELPKLPDRDFVPELALKEHTMKQLRCLKDRDSITVDPHKSGYCPYPAGGLCYKDSRMRYLITWKSPIVFRSDEGIESIGVYGIEGSKPGAAPAGVSLSHKVIELNRGGHGILLGEATFSCTK</sequence>
<gene>
    <name evidence="1" type="ORF">RPERSI_LOCUS2929</name>
</gene>
<evidence type="ECO:0000313" key="2">
    <source>
        <dbReference type="Proteomes" id="UP000789920"/>
    </source>
</evidence>
<dbReference type="Proteomes" id="UP000789920">
    <property type="component" value="Unassembled WGS sequence"/>
</dbReference>
<keyword evidence="2" id="KW-1185">Reference proteome</keyword>
<name>A0ACA9LEZ6_9GLOM</name>
<evidence type="ECO:0000313" key="1">
    <source>
        <dbReference type="EMBL" id="CAG8526164.1"/>
    </source>
</evidence>